<dbReference type="EMBL" id="CACSIK010000001">
    <property type="protein sequence ID" value="CAA0086138.1"/>
    <property type="molecule type" value="Genomic_DNA"/>
</dbReference>
<evidence type="ECO:0000313" key="3">
    <source>
        <dbReference type="EMBL" id="CAA0079456.1"/>
    </source>
</evidence>
<dbReference type="Gene3D" id="3.40.50.720">
    <property type="entry name" value="NAD(P)-binding Rossmann-like Domain"/>
    <property type="match status" value="1"/>
</dbReference>
<dbReference type="SUPFAM" id="SSF51735">
    <property type="entry name" value="NAD(P)-binding Rossmann-fold domains"/>
    <property type="match status" value="1"/>
</dbReference>
<dbReference type="AlphaFoldDB" id="A0A5S9MT64"/>
<evidence type="ECO:0000256" key="1">
    <source>
        <dbReference type="ARBA" id="ARBA00006484"/>
    </source>
</evidence>
<evidence type="ECO:0000256" key="2">
    <source>
        <dbReference type="ARBA" id="ARBA00023002"/>
    </source>
</evidence>
<dbReference type="OrthoDB" id="9786435at2"/>
<keyword evidence="2 3" id="KW-0560">Oxidoreductase</keyword>
<dbReference type="PROSITE" id="PS00061">
    <property type="entry name" value="ADH_SHORT"/>
    <property type="match status" value="1"/>
</dbReference>
<evidence type="ECO:0000313" key="5">
    <source>
        <dbReference type="Proteomes" id="UP000435877"/>
    </source>
</evidence>
<dbReference type="CDD" id="cd05233">
    <property type="entry name" value="SDR_c"/>
    <property type="match status" value="1"/>
</dbReference>
<organism evidence="3 6">
    <name type="scientific">Zhongshania aliphaticivorans</name>
    <dbReference type="NCBI Taxonomy" id="1470434"/>
    <lineage>
        <taxon>Bacteria</taxon>
        <taxon>Pseudomonadati</taxon>
        <taxon>Pseudomonadota</taxon>
        <taxon>Gammaproteobacteria</taxon>
        <taxon>Cellvibrionales</taxon>
        <taxon>Spongiibacteraceae</taxon>
        <taxon>Zhongshania</taxon>
    </lineage>
</organism>
<keyword evidence="5" id="KW-1185">Reference proteome</keyword>
<dbReference type="InterPro" id="IPR020904">
    <property type="entry name" value="Sc_DH/Rdtase_CS"/>
</dbReference>
<sequence>MDTTQFNNKVILITGAASGFGKIMAEKLSVAGAQLVLGDINAEGLEQVVSPLREAGADIVSQRCDVTVESDMATLVEAAVNNFGRLDIAVNNAGAGTAMKLLIDMDEAEFDFNINVNAKSVFFGMKYQIRQMLTQEQGIVLNVASMAGLGAAPKLSGYGAAKHAVVGLTKTAAVEYARKGIRVNAVCPFFSPTPLVTNAELGGMQDLLAQGSPMKRLGTPEEMVEVMFMLMSPDNSYMNGQAIAVDGGTSAL</sequence>
<name>A0A5S9MT64_9GAMM</name>
<dbReference type="Proteomes" id="UP000439591">
    <property type="component" value="Unassembled WGS sequence"/>
</dbReference>
<dbReference type="Pfam" id="PF13561">
    <property type="entry name" value="adh_short_C2"/>
    <property type="match status" value="1"/>
</dbReference>
<dbReference type="FunFam" id="3.40.50.720:FF:000084">
    <property type="entry name" value="Short-chain dehydrogenase reductase"/>
    <property type="match status" value="1"/>
</dbReference>
<dbReference type="NCBIfam" id="NF005559">
    <property type="entry name" value="PRK07231.1"/>
    <property type="match status" value="1"/>
</dbReference>
<dbReference type="PANTHER" id="PTHR24321">
    <property type="entry name" value="DEHYDROGENASES, SHORT CHAIN"/>
    <property type="match status" value="1"/>
</dbReference>
<gene>
    <name evidence="3" type="primary">lvr_2</name>
    <name evidence="4" type="synonym">lvr_1</name>
    <name evidence="4" type="ORF">IHBHHGIJ_00971</name>
    <name evidence="3" type="ORF">KFEGEMFD_00180</name>
</gene>
<dbReference type="GO" id="GO:0016491">
    <property type="term" value="F:oxidoreductase activity"/>
    <property type="evidence" value="ECO:0007669"/>
    <property type="project" value="UniProtKB-KW"/>
</dbReference>
<evidence type="ECO:0000313" key="6">
    <source>
        <dbReference type="Proteomes" id="UP000439591"/>
    </source>
</evidence>
<dbReference type="InterPro" id="IPR002347">
    <property type="entry name" value="SDR_fam"/>
</dbReference>
<reference evidence="5 6" key="1">
    <citation type="submission" date="2019-11" db="EMBL/GenBank/DDBJ databases">
        <authorList>
            <person name="Holert J."/>
        </authorList>
    </citation>
    <scope>NUCLEOTIDE SEQUENCE [LARGE SCALE GENOMIC DNA]</scope>
    <source>
        <strain evidence="3">BC3_2A</strain>
        <strain evidence="4">SB11_1A</strain>
    </source>
</reference>
<dbReference type="RefSeq" id="WP_159267622.1">
    <property type="nucleotide sequence ID" value="NZ_CACSIK010000001.1"/>
</dbReference>
<dbReference type="Proteomes" id="UP000435877">
    <property type="component" value="Unassembled WGS sequence"/>
</dbReference>
<comment type="similarity">
    <text evidence="1">Belongs to the short-chain dehydrogenases/reductases (SDR) family.</text>
</comment>
<proteinExistence type="inferred from homology"/>
<accession>A0A5S9MT64</accession>
<dbReference type="InterPro" id="IPR036291">
    <property type="entry name" value="NAD(P)-bd_dom_sf"/>
</dbReference>
<dbReference type="EMBL" id="CACSIM010000001">
    <property type="protein sequence ID" value="CAA0079456.1"/>
    <property type="molecule type" value="Genomic_DNA"/>
</dbReference>
<protein>
    <submittedName>
        <fullName evidence="3">Levodione reductase</fullName>
        <ecNumber evidence="3">1.1.1.-</ecNumber>
    </submittedName>
</protein>
<dbReference type="PRINTS" id="PR00080">
    <property type="entry name" value="SDRFAMILY"/>
</dbReference>
<dbReference type="PANTHER" id="PTHR24321:SF8">
    <property type="entry name" value="ESTRADIOL 17-BETA-DEHYDROGENASE 8-RELATED"/>
    <property type="match status" value="1"/>
</dbReference>
<dbReference type="EC" id="1.1.1.-" evidence="3"/>
<dbReference type="PRINTS" id="PR00081">
    <property type="entry name" value="GDHRDH"/>
</dbReference>
<evidence type="ECO:0000313" key="4">
    <source>
        <dbReference type="EMBL" id="CAA0086138.1"/>
    </source>
</evidence>